<feature type="region of interest" description="Disordered" evidence="5">
    <location>
        <begin position="124"/>
        <end position="167"/>
    </location>
</feature>
<feature type="chain" id="PRO_5042943638" description="Extracellular membrane protein CFEM domain-containing protein" evidence="7">
    <location>
        <begin position="28"/>
        <end position="261"/>
    </location>
</feature>
<comment type="subcellular location">
    <subcellularLocation>
        <location evidence="1">Membrane</location>
        <topology evidence="1">Single-pass membrane protein</topology>
    </subcellularLocation>
</comment>
<evidence type="ECO:0000256" key="1">
    <source>
        <dbReference type="ARBA" id="ARBA00004167"/>
    </source>
</evidence>
<feature type="transmembrane region" description="Helical" evidence="6">
    <location>
        <begin position="171"/>
        <end position="194"/>
    </location>
</feature>
<feature type="signal peptide" evidence="7">
    <location>
        <begin position="1"/>
        <end position="27"/>
    </location>
</feature>
<feature type="compositionally biased region" description="Basic and acidic residues" evidence="5">
    <location>
        <begin position="250"/>
        <end position="261"/>
    </location>
</feature>
<evidence type="ECO:0000256" key="6">
    <source>
        <dbReference type="SAM" id="Phobius"/>
    </source>
</evidence>
<protein>
    <recommendedName>
        <fullName evidence="10">Extracellular membrane protein CFEM domain-containing protein</fullName>
    </recommendedName>
</protein>
<evidence type="ECO:0000256" key="3">
    <source>
        <dbReference type="ARBA" id="ARBA00022989"/>
    </source>
</evidence>
<reference evidence="8 9" key="1">
    <citation type="submission" date="2019-10" db="EMBL/GenBank/DDBJ databases">
        <authorList>
            <person name="Palmer J.M."/>
        </authorList>
    </citation>
    <scope>NUCLEOTIDE SEQUENCE [LARGE SCALE GENOMIC DNA]</scope>
    <source>
        <strain evidence="8 9">TWF718</strain>
    </source>
</reference>
<keyword evidence="9" id="KW-1185">Reference proteome</keyword>
<keyword evidence="3 6" id="KW-1133">Transmembrane helix</keyword>
<organism evidence="8 9">
    <name type="scientific">Orbilia javanica</name>
    <dbReference type="NCBI Taxonomy" id="47235"/>
    <lineage>
        <taxon>Eukaryota</taxon>
        <taxon>Fungi</taxon>
        <taxon>Dikarya</taxon>
        <taxon>Ascomycota</taxon>
        <taxon>Pezizomycotina</taxon>
        <taxon>Orbiliomycetes</taxon>
        <taxon>Orbiliales</taxon>
        <taxon>Orbiliaceae</taxon>
        <taxon>Orbilia</taxon>
    </lineage>
</organism>
<keyword evidence="7" id="KW-0732">Signal</keyword>
<dbReference type="GO" id="GO:0016020">
    <property type="term" value="C:membrane"/>
    <property type="evidence" value="ECO:0007669"/>
    <property type="project" value="UniProtKB-SubCell"/>
</dbReference>
<evidence type="ECO:0000256" key="7">
    <source>
        <dbReference type="SAM" id="SignalP"/>
    </source>
</evidence>
<dbReference type="GO" id="GO:0071944">
    <property type="term" value="C:cell periphery"/>
    <property type="evidence" value="ECO:0007669"/>
    <property type="project" value="UniProtKB-ARBA"/>
</dbReference>
<dbReference type="EMBL" id="JAVHNR010000001">
    <property type="protein sequence ID" value="KAK6356703.1"/>
    <property type="molecule type" value="Genomic_DNA"/>
</dbReference>
<feature type="compositionally biased region" description="Polar residues" evidence="5">
    <location>
        <begin position="124"/>
        <end position="133"/>
    </location>
</feature>
<evidence type="ECO:0000256" key="2">
    <source>
        <dbReference type="ARBA" id="ARBA00022692"/>
    </source>
</evidence>
<keyword evidence="4 6" id="KW-0472">Membrane</keyword>
<dbReference type="AlphaFoldDB" id="A0AAN8N0Q1"/>
<comment type="caution">
    <text evidence="8">The sequence shown here is derived from an EMBL/GenBank/DDBJ whole genome shotgun (WGS) entry which is preliminary data.</text>
</comment>
<evidence type="ECO:0008006" key="10">
    <source>
        <dbReference type="Google" id="ProtNLM"/>
    </source>
</evidence>
<keyword evidence="2 6" id="KW-0812">Transmembrane</keyword>
<feature type="compositionally biased region" description="Polar residues" evidence="5">
    <location>
        <begin position="140"/>
        <end position="156"/>
    </location>
</feature>
<feature type="compositionally biased region" description="Low complexity" evidence="5">
    <location>
        <begin position="157"/>
        <end position="166"/>
    </location>
</feature>
<dbReference type="InterPro" id="IPR051694">
    <property type="entry name" value="Immunoregulatory_rcpt-like"/>
</dbReference>
<dbReference type="PANTHER" id="PTHR15549">
    <property type="entry name" value="PAIRED IMMUNOGLOBULIN-LIKE TYPE 2 RECEPTOR"/>
    <property type="match status" value="1"/>
</dbReference>
<dbReference type="Proteomes" id="UP001313282">
    <property type="component" value="Unassembled WGS sequence"/>
</dbReference>
<name>A0AAN8N0Q1_9PEZI</name>
<evidence type="ECO:0000313" key="9">
    <source>
        <dbReference type="Proteomes" id="UP001313282"/>
    </source>
</evidence>
<accession>A0AAN8N0Q1</accession>
<evidence type="ECO:0000256" key="4">
    <source>
        <dbReference type="ARBA" id="ARBA00023136"/>
    </source>
</evidence>
<evidence type="ECO:0000256" key="5">
    <source>
        <dbReference type="SAM" id="MobiDB-lite"/>
    </source>
</evidence>
<evidence type="ECO:0000313" key="8">
    <source>
        <dbReference type="EMBL" id="KAK6356703.1"/>
    </source>
</evidence>
<sequence length="261" mass="28360">MYDFGMWFRNPTIPLSLLLFISSTALAQDGTVTIYSNSALADLRPCASTCMNETSIAEWLRCRTPLMNGCFCRRGLTSIGRASLFDCAKAGCNGDYEVDGMGLTSVYTSYCNVYLAQLQTTSSPASNTARTTNGSGGDGTTLQTSRQTSTDTMQTNTPEETSSPSSRGLSLGGIIGIVVAVFVVAIVAIGGIWLRRRRGVWVPDNIWSFKFKRQIPVLPRGRANDAFKESEIEAASSRRLTEGSPVQRFELGHTARPPELE</sequence>
<feature type="region of interest" description="Disordered" evidence="5">
    <location>
        <begin position="233"/>
        <end position="261"/>
    </location>
</feature>
<dbReference type="PANTHER" id="PTHR15549:SF30">
    <property type="entry name" value="MID2 DOMAIN-CONTAINING PROTEIN"/>
    <property type="match status" value="1"/>
</dbReference>
<gene>
    <name evidence="8" type="ORF">TWF718_001045</name>
</gene>
<proteinExistence type="predicted"/>